<dbReference type="AlphaFoldDB" id="A0A1H3AYK8"/>
<accession>A0A1H3AYK8</accession>
<protein>
    <recommendedName>
        <fullName evidence="4">Glycosyl transferase family 2</fullName>
    </recommendedName>
</protein>
<evidence type="ECO:0008006" key="4">
    <source>
        <dbReference type="Google" id="ProtNLM"/>
    </source>
</evidence>
<organism evidence="2 3">
    <name type="scientific">Amycolatopsis xylanica</name>
    <dbReference type="NCBI Taxonomy" id="589385"/>
    <lineage>
        <taxon>Bacteria</taxon>
        <taxon>Bacillati</taxon>
        <taxon>Actinomycetota</taxon>
        <taxon>Actinomycetes</taxon>
        <taxon>Pseudonocardiales</taxon>
        <taxon>Pseudonocardiaceae</taxon>
        <taxon>Amycolatopsis</taxon>
    </lineage>
</organism>
<dbReference type="STRING" id="589385.SAMN05421504_1021103"/>
<gene>
    <name evidence="2" type="ORF">SAMN05421504_1021103</name>
</gene>
<evidence type="ECO:0000256" key="1">
    <source>
        <dbReference type="SAM" id="MobiDB-lite"/>
    </source>
</evidence>
<keyword evidence="3" id="KW-1185">Reference proteome</keyword>
<evidence type="ECO:0000313" key="2">
    <source>
        <dbReference type="EMBL" id="SDX34498.1"/>
    </source>
</evidence>
<reference evidence="2 3" key="1">
    <citation type="submission" date="2016-10" db="EMBL/GenBank/DDBJ databases">
        <authorList>
            <person name="de Groot N.N."/>
        </authorList>
    </citation>
    <scope>NUCLEOTIDE SEQUENCE [LARGE SCALE GENOMIC DNA]</scope>
    <source>
        <strain evidence="2 3">CPCC 202699</strain>
    </source>
</reference>
<evidence type="ECO:0000313" key="3">
    <source>
        <dbReference type="Proteomes" id="UP000199515"/>
    </source>
</evidence>
<feature type="region of interest" description="Disordered" evidence="1">
    <location>
        <begin position="364"/>
        <end position="400"/>
    </location>
</feature>
<feature type="compositionally biased region" description="Basic and acidic residues" evidence="1">
    <location>
        <begin position="375"/>
        <end position="386"/>
    </location>
</feature>
<dbReference type="EMBL" id="FNON01000002">
    <property type="protein sequence ID" value="SDX34498.1"/>
    <property type="molecule type" value="Genomic_DNA"/>
</dbReference>
<proteinExistence type="predicted"/>
<name>A0A1H3AYK8_9PSEU</name>
<dbReference type="Proteomes" id="UP000199515">
    <property type="component" value="Unassembled WGS sequence"/>
</dbReference>
<sequence>MTTALVPARCSHRELLSPVPFGHAAPDAIVVSATRQAAALRETAEVAAKLGSLVVVLCSRSATAAGFGDLAARIPNLRWLAIDLPAGYGHPLFDFATSRIDEAKAARLGDLSMKRNLGLVLAKLAGWRRLMFLDDDITGLVPAQLRRAAAGLGSLDMIGLEVRDFPDNSVVCHANRMAGAKQDTFVSGSALLVDSDRADAFFPDIYNEDWLFLFPSVQRRRVGRTGSVRQLPYDPFARPSRAVGEEFGDVFAEGLMELAHSLLPQETAGTPEFWDRFLDGRRRLIAEAADGIACGDPTITALEAAIALEAAEARRASIHARALSKYLHTWHEDLAVWRSRLGDLCATSLTAALDSLDLSAVGETRERKTHGRLRGRTDRQQRDGRANRRNRRPLPAPAGR</sequence>